<feature type="region of interest" description="Disordered" evidence="1">
    <location>
        <begin position="34"/>
        <end position="57"/>
    </location>
</feature>
<sequence length="439" mass="47670">MIRTLFPSIAWRLSLPCAVLCAVSFVTTTAHADPTDWPQWRGPQRDGHAAPQKLAQSWETTPPKLKWEAANVGIGYSSMSIADGRLYTMGSDDQNCFACCFDSKTGRRLWKTNVSRSGTGSDYNRGWGGGPRSTPTVNGNQIFVLTDTGVVAAIKRDTGDLMWKVDIVADYGGKIPKWGYSESVLIDGDRVVVTPGGKKFMIALDRQAGELLWNSNGVDAPAHYVSAVKGSFAGTNYYVTASQIGVVAFDCKTGDKLFENGLTGNDTATIPTPLLVGENKVYHTSAYGAGNALLRLTGSGNSISADAVYHNGLKSMENHHGGVVLVDGVIYGFTKADGGNWMAQDLETGETLWQEKLRGNKSGSIAYADGRLYCYNDGDGSIILVQPSRNEWKPLGQTKLPRETDVPRDRGAIWAHPVIANQTLFVRDQDLIFAFDIKR</sequence>
<gene>
    <name evidence="4" type="ORF">NB063_00285</name>
</gene>
<keyword evidence="2" id="KW-0732">Signal</keyword>
<dbReference type="InterPro" id="IPR002372">
    <property type="entry name" value="PQQ_rpt_dom"/>
</dbReference>
<evidence type="ECO:0000256" key="1">
    <source>
        <dbReference type="SAM" id="MobiDB-lite"/>
    </source>
</evidence>
<feature type="signal peptide" evidence="2">
    <location>
        <begin position="1"/>
        <end position="32"/>
    </location>
</feature>
<organism evidence="4 5">
    <name type="scientific">Aporhodopirellula aestuarii</name>
    <dbReference type="NCBI Taxonomy" id="2950107"/>
    <lineage>
        <taxon>Bacteria</taxon>
        <taxon>Pseudomonadati</taxon>
        <taxon>Planctomycetota</taxon>
        <taxon>Planctomycetia</taxon>
        <taxon>Pirellulales</taxon>
        <taxon>Pirellulaceae</taxon>
        <taxon>Aporhodopirellula</taxon>
    </lineage>
</organism>
<proteinExistence type="predicted"/>
<feature type="domain" description="Pyrrolo-quinoline quinone repeat" evidence="3">
    <location>
        <begin position="100"/>
        <end position="354"/>
    </location>
</feature>
<accession>A0ABT0TWQ1</accession>
<dbReference type="SMART" id="SM00564">
    <property type="entry name" value="PQQ"/>
    <property type="match status" value="3"/>
</dbReference>
<evidence type="ECO:0000256" key="2">
    <source>
        <dbReference type="SAM" id="SignalP"/>
    </source>
</evidence>
<keyword evidence="5" id="KW-1185">Reference proteome</keyword>
<evidence type="ECO:0000259" key="3">
    <source>
        <dbReference type="Pfam" id="PF13360"/>
    </source>
</evidence>
<dbReference type="Pfam" id="PF13360">
    <property type="entry name" value="PQQ_2"/>
    <property type="match status" value="1"/>
</dbReference>
<dbReference type="PANTHER" id="PTHR34512">
    <property type="entry name" value="CELL SURFACE PROTEIN"/>
    <property type="match status" value="1"/>
</dbReference>
<dbReference type="RefSeq" id="WP_250926722.1">
    <property type="nucleotide sequence ID" value="NZ_JAMQBK010000001.1"/>
</dbReference>
<dbReference type="EMBL" id="JAMQBK010000001">
    <property type="protein sequence ID" value="MCM2369051.1"/>
    <property type="molecule type" value="Genomic_DNA"/>
</dbReference>
<evidence type="ECO:0000313" key="5">
    <source>
        <dbReference type="Proteomes" id="UP001202961"/>
    </source>
</evidence>
<dbReference type="InterPro" id="IPR015943">
    <property type="entry name" value="WD40/YVTN_repeat-like_dom_sf"/>
</dbReference>
<name>A0ABT0TWQ1_9BACT</name>
<dbReference type="Gene3D" id="2.130.10.10">
    <property type="entry name" value="YVTN repeat-like/Quinoprotein amine dehydrogenase"/>
    <property type="match status" value="1"/>
</dbReference>
<dbReference type="PANTHER" id="PTHR34512:SF30">
    <property type="entry name" value="OUTER MEMBRANE PROTEIN ASSEMBLY FACTOR BAMB"/>
    <property type="match status" value="1"/>
</dbReference>
<reference evidence="4 5" key="1">
    <citation type="journal article" date="2022" name="Syst. Appl. Microbiol.">
        <title>Rhodopirellula aestuarii sp. nov., a novel member of the genus Rhodopirellula isolated from brackish sediments collected in the Tagus River estuary, Portugal.</title>
        <authorList>
            <person name="Vitorino I.R."/>
            <person name="Klimek D."/>
            <person name="Calusinska M."/>
            <person name="Lobo-da-Cunha A."/>
            <person name="Vasconcelos V."/>
            <person name="Lage O.M."/>
        </authorList>
    </citation>
    <scope>NUCLEOTIDE SEQUENCE [LARGE SCALE GENOMIC DNA]</scope>
    <source>
        <strain evidence="4 5">ICT_H3.1</strain>
    </source>
</reference>
<dbReference type="SUPFAM" id="SSF50998">
    <property type="entry name" value="Quinoprotein alcohol dehydrogenase-like"/>
    <property type="match status" value="1"/>
</dbReference>
<protein>
    <submittedName>
        <fullName evidence="4">PQQ-like beta-propeller repeat protein</fullName>
    </submittedName>
</protein>
<dbReference type="Proteomes" id="UP001202961">
    <property type="component" value="Unassembled WGS sequence"/>
</dbReference>
<feature type="chain" id="PRO_5046978769" evidence="2">
    <location>
        <begin position="33"/>
        <end position="439"/>
    </location>
</feature>
<dbReference type="Gene3D" id="2.40.10.480">
    <property type="match status" value="1"/>
</dbReference>
<dbReference type="InterPro" id="IPR018391">
    <property type="entry name" value="PQQ_b-propeller_rpt"/>
</dbReference>
<comment type="caution">
    <text evidence="4">The sequence shown here is derived from an EMBL/GenBank/DDBJ whole genome shotgun (WGS) entry which is preliminary data.</text>
</comment>
<evidence type="ECO:0000313" key="4">
    <source>
        <dbReference type="EMBL" id="MCM2369051.1"/>
    </source>
</evidence>
<dbReference type="InterPro" id="IPR011047">
    <property type="entry name" value="Quinoprotein_ADH-like_sf"/>
</dbReference>